<dbReference type="InterPro" id="IPR046025">
    <property type="entry name" value="DUF5983"/>
</dbReference>
<dbReference type="AlphaFoldDB" id="A0A0F9VPT8"/>
<feature type="domain" description="DUF5983" evidence="1">
    <location>
        <begin position="9"/>
        <end position="95"/>
    </location>
</feature>
<reference evidence="2" key="1">
    <citation type="journal article" date="2015" name="Nature">
        <title>Complex archaea that bridge the gap between prokaryotes and eukaryotes.</title>
        <authorList>
            <person name="Spang A."/>
            <person name="Saw J.H."/>
            <person name="Jorgensen S.L."/>
            <person name="Zaremba-Niedzwiedzka K."/>
            <person name="Martijn J."/>
            <person name="Lind A.E."/>
            <person name="van Eijk R."/>
            <person name="Schleper C."/>
            <person name="Guy L."/>
            <person name="Ettema T.J."/>
        </authorList>
    </citation>
    <scope>NUCLEOTIDE SEQUENCE</scope>
</reference>
<evidence type="ECO:0000259" key="1">
    <source>
        <dbReference type="Pfam" id="PF19419"/>
    </source>
</evidence>
<dbReference type="Pfam" id="PF19419">
    <property type="entry name" value="DUF5983"/>
    <property type="match status" value="1"/>
</dbReference>
<name>A0A0F9VPT8_9ZZZZ</name>
<organism evidence="2">
    <name type="scientific">marine sediment metagenome</name>
    <dbReference type="NCBI Taxonomy" id="412755"/>
    <lineage>
        <taxon>unclassified sequences</taxon>
        <taxon>metagenomes</taxon>
        <taxon>ecological metagenomes</taxon>
    </lineage>
</organism>
<comment type="caution">
    <text evidence="2">The sequence shown here is derived from an EMBL/GenBank/DDBJ whole genome shotgun (WGS) entry which is preliminary data.</text>
</comment>
<evidence type="ECO:0000313" key="2">
    <source>
        <dbReference type="EMBL" id="KKO01938.1"/>
    </source>
</evidence>
<accession>A0A0F9VPT8</accession>
<gene>
    <name evidence="2" type="ORF">LCGC14_0112930</name>
</gene>
<protein>
    <recommendedName>
        <fullName evidence="1">DUF5983 domain-containing protein</fullName>
    </recommendedName>
</protein>
<proteinExistence type="predicted"/>
<dbReference type="EMBL" id="LAZR01000033">
    <property type="protein sequence ID" value="KKO01938.1"/>
    <property type="molecule type" value="Genomic_DNA"/>
</dbReference>
<sequence>MTKPVTLQMMDCSTGHLSVSTRNWLDRAENREKHGFMSRDTGYALSTYLGAEGAWKHESDLPADLVHVLRFASANNFDWILFDADAERDLKVPWYGDTYVKPEMPEGLDGGLLQFHVGPRVWAIDPAKISDSELVIKEQGDAPVRPLEDENYTIPHGQGAWIEIAGVSVRLYEQDWGVQITSFVSGYEMDGLLASIELHTDEIEEARGASERSREVPEP</sequence>